<reference evidence="2 3" key="1">
    <citation type="submission" date="2019-08" db="EMBL/GenBank/DDBJ databases">
        <title>Parahaliea maris sp. nov., isolated from the surface seawater.</title>
        <authorList>
            <person name="Liu Y."/>
        </authorList>
    </citation>
    <scope>NUCLEOTIDE SEQUENCE [LARGE SCALE GENOMIC DNA]</scope>
    <source>
        <strain evidence="2 3">S2-26</strain>
    </source>
</reference>
<dbReference type="GO" id="GO:0016787">
    <property type="term" value="F:hydrolase activity"/>
    <property type="evidence" value="ECO:0007669"/>
    <property type="project" value="UniProtKB-KW"/>
</dbReference>
<dbReference type="RefSeq" id="WP_148063432.1">
    <property type="nucleotide sequence ID" value="NZ_VRYZ01000002.1"/>
</dbReference>
<keyword evidence="3" id="KW-1185">Reference proteome</keyword>
<feature type="domain" description="Metallo-beta-lactamase" evidence="1">
    <location>
        <begin position="21"/>
        <end position="185"/>
    </location>
</feature>
<dbReference type="Pfam" id="PF00753">
    <property type="entry name" value="Lactamase_B"/>
    <property type="match status" value="1"/>
</dbReference>
<name>A0A5C9A1J4_9GAMM</name>
<accession>A0A5C9A1J4</accession>
<gene>
    <name evidence="2" type="ORF">FVW59_06610</name>
</gene>
<protein>
    <submittedName>
        <fullName evidence="2">MBL fold metallo-hydrolase</fullName>
    </submittedName>
</protein>
<dbReference type="InterPro" id="IPR001279">
    <property type="entry name" value="Metallo-B-lactamas"/>
</dbReference>
<organism evidence="2 3">
    <name type="scientific">Parahaliea aestuarii</name>
    <dbReference type="NCBI Taxonomy" id="1852021"/>
    <lineage>
        <taxon>Bacteria</taxon>
        <taxon>Pseudomonadati</taxon>
        <taxon>Pseudomonadota</taxon>
        <taxon>Gammaproteobacteria</taxon>
        <taxon>Cellvibrionales</taxon>
        <taxon>Halieaceae</taxon>
        <taxon>Parahaliea</taxon>
    </lineage>
</organism>
<dbReference type="OrthoDB" id="9802991at2"/>
<comment type="caution">
    <text evidence="2">The sequence shown here is derived from an EMBL/GenBank/DDBJ whole genome shotgun (WGS) entry which is preliminary data.</text>
</comment>
<evidence type="ECO:0000313" key="3">
    <source>
        <dbReference type="Proteomes" id="UP000321933"/>
    </source>
</evidence>
<dbReference type="SMART" id="SM00849">
    <property type="entry name" value="Lactamase_B"/>
    <property type="match status" value="1"/>
</dbReference>
<dbReference type="InterPro" id="IPR036866">
    <property type="entry name" value="RibonucZ/Hydroxyglut_hydro"/>
</dbReference>
<dbReference type="PANTHER" id="PTHR42773:SF1">
    <property type="entry name" value="METALLO-BETA-LACTAMASE FAMILY PROTEIN"/>
    <property type="match status" value="1"/>
</dbReference>
<evidence type="ECO:0000313" key="2">
    <source>
        <dbReference type="EMBL" id="TXS93497.1"/>
    </source>
</evidence>
<proteinExistence type="predicted"/>
<evidence type="ECO:0000259" key="1">
    <source>
        <dbReference type="SMART" id="SM00849"/>
    </source>
</evidence>
<dbReference type="AlphaFoldDB" id="A0A5C9A1J4"/>
<keyword evidence="2" id="KW-0378">Hydrolase</keyword>
<dbReference type="SUPFAM" id="SSF56281">
    <property type="entry name" value="Metallo-hydrolase/oxidoreductase"/>
    <property type="match status" value="1"/>
</dbReference>
<dbReference type="Gene3D" id="3.60.15.10">
    <property type="entry name" value="Ribonuclease Z/Hydroxyacylglutathione hydrolase-like"/>
    <property type="match status" value="1"/>
</dbReference>
<sequence>MRQIQADVWETATESPFPGLTTHAYLFRRDRGNVLFYATSIQSELDAMQELGGVSYHFLSHRDEFGVSLSRVRENFGAKLGCHELEKEDCAKYCQPDILFTGREQLLDDVEVVPVPGHSPGSVCFLVTASGKRYLFTGDTIYCAGEGHWRAGYIPGFSTVEDARGMIDSLAVIRGLEPDVVLSSAFSGDTGYQAMSPGDWPGYVDDALAGLRLEIEVA</sequence>
<dbReference type="EMBL" id="VRYZ01000002">
    <property type="protein sequence ID" value="TXS93497.1"/>
    <property type="molecule type" value="Genomic_DNA"/>
</dbReference>
<dbReference type="PANTHER" id="PTHR42773">
    <property type="entry name" value="METALLO-BETA-LACTAMASE-RELATED"/>
    <property type="match status" value="1"/>
</dbReference>
<dbReference type="Proteomes" id="UP000321933">
    <property type="component" value="Unassembled WGS sequence"/>
</dbReference>